<evidence type="ECO:0000313" key="2">
    <source>
        <dbReference type="EMBL" id="KAJ9591036.1"/>
    </source>
</evidence>
<keyword evidence="3" id="KW-1185">Reference proteome</keyword>
<dbReference type="EMBL" id="JASPKZ010003979">
    <property type="protein sequence ID" value="KAJ9591036.1"/>
    <property type="molecule type" value="Genomic_DNA"/>
</dbReference>
<keyword evidence="1" id="KW-0472">Membrane</keyword>
<keyword evidence="1" id="KW-1133">Transmembrane helix</keyword>
<feature type="non-terminal residue" evidence="2">
    <location>
        <position position="1"/>
    </location>
</feature>
<reference evidence="2" key="1">
    <citation type="journal article" date="2023" name="IScience">
        <title>Live-bearing cockroach genome reveals convergent evolutionary mechanisms linked to viviparity in insects and beyond.</title>
        <authorList>
            <person name="Fouks B."/>
            <person name="Harrison M.C."/>
            <person name="Mikhailova A.A."/>
            <person name="Marchal E."/>
            <person name="English S."/>
            <person name="Carruthers M."/>
            <person name="Jennings E.C."/>
            <person name="Chiamaka E.L."/>
            <person name="Frigard R.A."/>
            <person name="Pippel M."/>
            <person name="Attardo G.M."/>
            <person name="Benoit J.B."/>
            <person name="Bornberg-Bauer E."/>
            <person name="Tobe S.S."/>
        </authorList>
    </citation>
    <scope>NUCLEOTIDE SEQUENCE</scope>
    <source>
        <strain evidence="2">Stay&amp;Tobe</strain>
    </source>
</reference>
<feature type="transmembrane region" description="Helical" evidence="1">
    <location>
        <begin position="160"/>
        <end position="181"/>
    </location>
</feature>
<proteinExistence type="predicted"/>
<accession>A0AAD8A274</accession>
<evidence type="ECO:0000256" key="1">
    <source>
        <dbReference type="SAM" id="Phobius"/>
    </source>
</evidence>
<sequence length="217" mass="25441">TSTRTIGKQCSELFLTWFIQMLEKINWFYVYYTICWKQSELLDNHHSEAIILVIQKYEPGKVGNFNADAPSVIIPFSAVQYLCTLLFTSDNIRALCRLFSFQYGICSNFETRISYMVKRMAGHNMPVFNVLVLLQASRHIVLLPPLVRFFLRVWSIQRHILLIFAPALSHNTSFLTTSVFILNHLDYLLFLFQRIFLHFVSLMLSLHIFSSMRKNTD</sequence>
<gene>
    <name evidence="2" type="ORF">L9F63_027755</name>
</gene>
<comment type="caution">
    <text evidence="2">The sequence shown here is derived from an EMBL/GenBank/DDBJ whole genome shotgun (WGS) entry which is preliminary data.</text>
</comment>
<organism evidence="2 3">
    <name type="scientific">Diploptera punctata</name>
    <name type="common">Pacific beetle cockroach</name>
    <dbReference type="NCBI Taxonomy" id="6984"/>
    <lineage>
        <taxon>Eukaryota</taxon>
        <taxon>Metazoa</taxon>
        <taxon>Ecdysozoa</taxon>
        <taxon>Arthropoda</taxon>
        <taxon>Hexapoda</taxon>
        <taxon>Insecta</taxon>
        <taxon>Pterygota</taxon>
        <taxon>Neoptera</taxon>
        <taxon>Polyneoptera</taxon>
        <taxon>Dictyoptera</taxon>
        <taxon>Blattodea</taxon>
        <taxon>Blaberoidea</taxon>
        <taxon>Blaberidae</taxon>
        <taxon>Diplopterinae</taxon>
        <taxon>Diploptera</taxon>
    </lineage>
</organism>
<keyword evidence="1" id="KW-0812">Transmembrane</keyword>
<name>A0AAD8A274_DIPPU</name>
<feature type="non-terminal residue" evidence="2">
    <location>
        <position position="217"/>
    </location>
</feature>
<feature type="transmembrane region" description="Helical" evidence="1">
    <location>
        <begin position="187"/>
        <end position="209"/>
    </location>
</feature>
<dbReference type="AlphaFoldDB" id="A0AAD8A274"/>
<dbReference type="Proteomes" id="UP001233999">
    <property type="component" value="Unassembled WGS sequence"/>
</dbReference>
<reference evidence="2" key="2">
    <citation type="submission" date="2023-05" db="EMBL/GenBank/DDBJ databases">
        <authorList>
            <person name="Fouks B."/>
        </authorList>
    </citation>
    <scope>NUCLEOTIDE SEQUENCE</scope>
    <source>
        <strain evidence="2">Stay&amp;Tobe</strain>
        <tissue evidence="2">Testes</tissue>
    </source>
</reference>
<evidence type="ECO:0000313" key="3">
    <source>
        <dbReference type="Proteomes" id="UP001233999"/>
    </source>
</evidence>
<protein>
    <submittedName>
        <fullName evidence="2">Uncharacterized protein</fullName>
    </submittedName>
</protein>